<name>F2J4B7_POLGS</name>
<dbReference type="eggNOG" id="COG1363">
    <property type="taxonomic scope" value="Bacteria"/>
</dbReference>
<feature type="compositionally biased region" description="Basic and acidic residues" evidence="6">
    <location>
        <begin position="370"/>
        <end position="385"/>
    </location>
</feature>
<sequence>MSLLAIDLDYLAGALEALLAIPSPTGYTDAIARHVCLELERLGVAYEVTRRGAIRARLPGAVTRPARAFVSHVDTLGAQVKALKDNGRLELVPIGHWSARFAEGARTTVFTEEGAYTGTILPLRASGHTFNTGVDELPIGWDHVELRIDAYARSKADLNRLGVDVGDIVAIHPCPEFLDNGFIVSRHLDNKAGVAVMLAALKALVEAKAQPTVDVFWLFTIAEETGHGAASILTPEIASLVAIDNGTTAPGQNSDEFGVTISMADQTGPFDYHLTRKLAHLCRDNDIKWQKDVFRFYRSDAASAVEAGADVRTALVTFGVDASHGYERIHMHALRSLAELAVCYATSPVEITRDATEFGSLKGFTTQPTRDAEQSLHPDTRRPERPEDDSGPEHG</sequence>
<evidence type="ECO:0000256" key="4">
    <source>
        <dbReference type="ARBA" id="ARBA00022723"/>
    </source>
</evidence>
<keyword evidence="8" id="KW-1185">Reference proteome</keyword>
<dbReference type="CDD" id="cd05657">
    <property type="entry name" value="M42_glucanase_like"/>
    <property type="match status" value="1"/>
</dbReference>
<dbReference type="RefSeq" id="WP_013653373.1">
    <property type="nucleotide sequence ID" value="NC_015259.1"/>
</dbReference>
<dbReference type="InterPro" id="IPR017537">
    <property type="entry name" value="Peptidase_M42_hydrolase"/>
</dbReference>
<accession>F2J4B7</accession>
<reference evidence="7 8" key="1">
    <citation type="journal article" date="2011" name="J. Bacteriol.">
        <title>Complete genome sequence of Polymorphum gilvum SL003B-26A1T, a crude oil-degrading bacterium from oil-polluted saline soil.</title>
        <authorList>
            <person name="Li S.G."/>
            <person name="Tang Y.Q."/>
            <person name="Nie Y."/>
            <person name="Cai M."/>
            <person name="Wu X.L."/>
        </authorList>
    </citation>
    <scope>NUCLEOTIDE SEQUENCE [LARGE SCALE GENOMIC DNA]</scope>
    <source>
        <strain evidence="8">LMG 25793 / CGMCC 1.9160 / SL003B-26A1</strain>
    </source>
</reference>
<keyword evidence="5 7" id="KW-0378">Hydrolase</keyword>
<keyword evidence="2" id="KW-0031">Aminopeptidase</keyword>
<dbReference type="SUPFAM" id="SSF53187">
    <property type="entry name" value="Zn-dependent exopeptidases"/>
    <property type="match status" value="1"/>
</dbReference>
<evidence type="ECO:0000256" key="6">
    <source>
        <dbReference type="SAM" id="MobiDB-lite"/>
    </source>
</evidence>
<dbReference type="GO" id="GO:0004177">
    <property type="term" value="F:aminopeptidase activity"/>
    <property type="evidence" value="ECO:0007669"/>
    <property type="project" value="UniProtKB-KW"/>
</dbReference>
<dbReference type="PANTHER" id="PTHR32481">
    <property type="entry name" value="AMINOPEPTIDASE"/>
    <property type="match status" value="1"/>
</dbReference>
<evidence type="ECO:0000256" key="1">
    <source>
        <dbReference type="ARBA" id="ARBA00006272"/>
    </source>
</evidence>
<gene>
    <name evidence="7" type="ordered locus">SL003B_2636</name>
</gene>
<dbReference type="GO" id="GO:0006508">
    <property type="term" value="P:proteolysis"/>
    <property type="evidence" value="ECO:0007669"/>
    <property type="project" value="UniProtKB-KW"/>
</dbReference>
<dbReference type="PANTHER" id="PTHR32481:SF7">
    <property type="entry name" value="AMINOPEPTIDASE YHFE-RELATED"/>
    <property type="match status" value="1"/>
</dbReference>
<evidence type="ECO:0000313" key="7">
    <source>
        <dbReference type="EMBL" id="ADZ71059.1"/>
    </source>
</evidence>
<evidence type="ECO:0000313" key="8">
    <source>
        <dbReference type="Proteomes" id="UP000008130"/>
    </source>
</evidence>
<keyword evidence="4" id="KW-0479">Metal-binding</keyword>
<dbReference type="InterPro" id="IPR051464">
    <property type="entry name" value="Peptidase_M42_aminopept"/>
</dbReference>
<organism evidence="7 8">
    <name type="scientific">Polymorphum gilvum (strain LMG 25793 / CGMCC 1.9160 / SL003B-26A1)</name>
    <dbReference type="NCBI Taxonomy" id="991905"/>
    <lineage>
        <taxon>Bacteria</taxon>
        <taxon>Pseudomonadati</taxon>
        <taxon>Pseudomonadota</taxon>
        <taxon>Alphaproteobacteria</taxon>
        <taxon>Rhodobacterales</taxon>
        <taxon>Paracoccaceae</taxon>
        <taxon>Polymorphum</taxon>
    </lineage>
</organism>
<evidence type="ECO:0000256" key="3">
    <source>
        <dbReference type="ARBA" id="ARBA00022670"/>
    </source>
</evidence>
<evidence type="ECO:0000256" key="5">
    <source>
        <dbReference type="ARBA" id="ARBA00022801"/>
    </source>
</evidence>
<dbReference type="Gene3D" id="3.40.630.10">
    <property type="entry name" value="Zn peptidases"/>
    <property type="match status" value="1"/>
</dbReference>
<dbReference type="SUPFAM" id="SSF101821">
    <property type="entry name" value="Aminopeptidase/glucanase lid domain"/>
    <property type="match status" value="1"/>
</dbReference>
<dbReference type="InterPro" id="IPR008007">
    <property type="entry name" value="Peptidase_M42"/>
</dbReference>
<dbReference type="OrthoDB" id="361940at2"/>
<evidence type="ECO:0000256" key="2">
    <source>
        <dbReference type="ARBA" id="ARBA00022438"/>
    </source>
</evidence>
<dbReference type="Gene3D" id="2.40.30.40">
    <property type="entry name" value="Peptidase M42, domain 2"/>
    <property type="match status" value="1"/>
</dbReference>
<dbReference type="HOGENOM" id="CLU_053520_0_0_5"/>
<dbReference type="Pfam" id="PF05343">
    <property type="entry name" value="Peptidase_M42"/>
    <property type="match status" value="1"/>
</dbReference>
<feature type="compositionally biased region" description="Acidic residues" evidence="6">
    <location>
        <begin position="386"/>
        <end position="395"/>
    </location>
</feature>
<dbReference type="NCBIfam" id="TIGR03106">
    <property type="entry name" value="trio_M42_hydro"/>
    <property type="match status" value="1"/>
</dbReference>
<comment type="similarity">
    <text evidence="1">Belongs to the peptidase M42 family.</text>
</comment>
<dbReference type="KEGG" id="pgv:SL003B_2636"/>
<dbReference type="Proteomes" id="UP000008130">
    <property type="component" value="Chromosome"/>
</dbReference>
<protein>
    <submittedName>
        <fullName evidence="7">Hydrolase, peptidase M42 family</fullName>
    </submittedName>
</protein>
<dbReference type="PATRIC" id="fig|991905.3.peg.2699"/>
<keyword evidence="3" id="KW-0645">Protease</keyword>
<dbReference type="AlphaFoldDB" id="F2J4B7"/>
<proteinExistence type="inferred from homology"/>
<dbReference type="EMBL" id="CP002568">
    <property type="protein sequence ID" value="ADZ71059.1"/>
    <property type="molecule type" value="Genomic_DNA"/>
</dbReference>
<dbReference type="STRING" id="991905.SL003B_2636"/>
<dbReference type="GO" id="GO:0046872">
    <property type="term" value="F:metal ion binding"/>
    <property type="evidence" value="ECO:0007669"/>
    <property type="project" value="UniProtKB-KW"/>
</dbReference>
<dbReference type="InterPro" id="IPR023367">
    <property type="entry name" value="Peptidase_M42_dom2"/>
</dbReference>
<feature type="region of interest" description="Disordered" evidence="6">
    <location>
        <begin position="360"/>
        <end position="395"/>
    </location>
</feature>